<name>A0A1J1I3W3_9DIPT</name>
<evidence type="ECO:0000313" key="1">
    <source>
        <dbReference type="EMBL" id="CRK95031.1"/>
    </source>
</evidence>
<proteinExistence type="predicted"/>
<keyword evidence="2" id="KW-1185">Reference proteome</keyword>
<protein>
    <submittedName>
        <fullName evidence="1">CLUMA_CG008517, isoform A</fullName>
    </submittedName>
</protein>
<gene>
    <name evidence="1" type="ORF">CLUMA_CG008517</name>
</gene>
<dbReference type="AlphaFoldDB" id="A0A1J1I3W3"/>
<dbReference type="Proteomes" id="UP000183832">
    <property type="component" value="Unassembled WGS sequence"/>
</dbReference>
<sequence>MQKIFLERLMLETLLFSVVENNVLSFNNFVGDTQHIFFIIFGFTKCLFVTISRVENLELNTRQLSFQDFVIFHYVGICHPSSFNQMFVFRMETQKIFKCLVSVVNTSCDTSSLANYCN</sequence>
<dbReference type="EMBL" id="CVRI01000040">
    <property type="protein sequence ID" value="CRK95031.1"/>
    <property type="molecule type" value="Genomic_DNA"/>
</dbReference>
<organism evidence="1 2">
    <name type="scientific">Clunio marinus</name>
    <dbReference type="NCBI Taxonomy" id="568069"/>
    <lineage>
        <taxon>Eukaryota</taxon>
        <taxon>Metazoa</taxon>
        <taxon>Ecdysozoa</taxon>
        <taxon>Arthropoda</taxon>
        <taxon>Hexapoda</taxon>
        <taxon>Insecta</taxon>
        <taxon>Pterygota</taxon>
        <taxon>Neoptera</taxon>
        <taxon>Endopterygota</taxon>
        <taxon>Diptera</taxon>
        <taxon>Nematocera</taxon>
        <taxon>Chironomoidea</taxon>
        <taxon>Chironomidae</taxon>
        <taxon>Clunio</taxon>
    </lineage>
</organism>
<evidence type="ECO:0000313" key="2">
    <source>
        <dbReference type="Proteomes" id="UP000183832"/>
    </source>
</evidence>
<accession>A0A1J1I3W3</accession>
<reference evidence="1 2" key="1">
    <citation type="submission" date="2015-04" db="EMBL/GenBank/DDBJ databases">
        <authorList>
            <person name="Syromyatnikov M.Y."/>
            <person name="Popov V.N."/>
        </authorList>
    </citation>
    <scope>NUCLEOTIDE SEQUENCE [LARGE SCALE GENOMIC DNA]</scope>
</reference>